<gene>
    <name evidence="1" type="ORF">UFOPK3197_00544</name>
</gene>
<accession>A0A6J7A0M3</accession>
<reference evidence="1" key="1">
    <citation type="submission" date="2020-05" db="EMBL/GenBank/DDBJ databases">
        <authorList>
            <person name="Chiriac C."/>
            <person name="Salcher M."/>
            <person name="Ghai R."/>
            <person name="Kavagutti S V."/>
        </authorList>
    </citation>
    <scope>NUCLEOTIDE SEQUENCE</scope>
</reference>
<dbReference type="EMBL" id="CAFABI010000045">
    <property type="protein sequence ID" value="CAB4826345.1"/>
    <property type="molecule type" value="Genomic_DNA"/>
</dbReference>
<dbReference type="AlphaFoldDB" id="A0A6J7A0M3"/>
<proteinExistence type="predicted"/>
<protein>
    <submittedName>
        <fullName evidence="1">Unannotated protein</fullName>
    </submittedName>
</protein>
<evidence type="ECO:0000313" key="1">
    <source>
        <dbReference type="EMBL" id="CAB4826345.1"/>
    </source>
</evidence>
<organism evidence="1">
    <name type="scientific">freshwater metagenome</name>
    <dbReference type="NCBI Taxonomy" id="449393"/>
    <lineage>
        <taxon>unclassified sequences</taxon>
        <taxon>metagenomes</taxon>
        <taxon>ecological metagenomes</taxon>
    </lineage>
</organism>
<name>A0A6J7A0M3_9ZZZZ</name>
<sequence length="842" mass="92964">MFQETPKYVGKFFDAVLGERTGFLSIGSTAQSSLGTCSYRFFSADDTEAISAHINSLPKDSQVLFGLGRLENIPTEGRGKSEDVYAFSALAMDIDLHSEKKEHQNLPRTIDEAVELIQGFTLPPSIVVKSGTGCHAYWLLQEDVVITNPDEREAAKTLVANFHQGVNQFFAPTEFDHTQDIARVMRVPGFVNLKEPNAGLSVEILVMDTSVRYSLEEIISVSASRSRSKKPFRIDPPIGKIGELDFDRMVDGCKWLERSISTKGVINHNGWFATGSLMSLTKDGNERFHAWSAGSPDYEYEQAQAKYEQIDPDKARRTCSSLAAIGNAELCEGCVFAGGIQSPAELGESGMRAIHASGQQLPVLTAELWAAIHVKNEPLRIFARNGLLARVNEELGLIEVLDENSARHTFARVGFWVHPSKDQDGWGSHSLPNVAIIKDALATPFPPVPSLKQVTLVPVLTEQGKILDEYGYDSDSQIYYANNGSGKPHVFPNATSEDAIASAQWIKDEVLGDFPFSSDSATAHAFALLIQPFVRSAINGTTPFYLIDKPVAGTGATLLARTLCYPYMGRDLPAKHWVASEDELRKQVTAHLLSGSNPYFFDNLEGKIDSNVLASVLTSTIHGDRILQRSQDVELDNQATWIGTGNNPTFAKQIARRIVRIRLVSTLADPTEATGFKHLDLEEWVRENRTEYIEHILTIIGAWANAGRPIFSGKPMASYVSWSQVIGGILEFAQIGGFLSDEEDKSDLVAESEDQAPGFIAEWFEQFGEKPMTPKEIVANFVDSDISTRFDSHSEIGKATQAGTYMRGLLDRTFEVNTLTGKKSVRVTLKSRKWVVREVKTE</sequence>